<dbReference type="Proteomes" id="UP000033647">
    <property type="component" value="Unassembled WGS sequence"/>
</dbReference>
<dbReference type="EMBL" id="LAFY01004062">
    <property type="protein sequence ID" value="KJX95583.1"/>
    <property type="molecule type" value="Genomic_DNA"/>
</dbReference>
<reference evidence="2 3" key="1">
    <citation type="submission" date="2015-03" db="EMBL/GenBank/DDBJ databases">
        <title>RNA-seq based gene annotation and comparative genomics of four Zymoseptoria species reveal species-specific pathogenicity related genes and transposable element activity.</title>
        <authorList>
            <person name="Grandaubert J."/>
            <person name="Bhattacharyya A."/>
            <person name="Stukenbrock E.H."/>
        </authorList>
    </citation>
    <scope>NUCLEOTIDE SEQUENCE [LARGE SCALE GENOMIC DNA]</scope>
    <source>
        <strain evidence="2 3">Zb18110</strain>
    </source>
</reference>
<sequence length="267" mass="29707">MSLQRLDARACLDALIRTHGTWGIGLEREVLVDHLTKDLQASIREKHRKDSASNSPGSGNESEDPTSALQCTAEASEKILADSLHKIKDAWLDKTGFNGTVHSPAIILSMMLLAKSSSKPPTMTTNDWLKSHGIFGLTPTILRLTDKPDTSSTKLNAAAHRVPTSWKATALPPFMPKEYVDLCIDAATEQALEKLREVQQISNILANMERERLADQESQRRYDLLGDDHKTSDAAEDEWTLSDDEEVEVNQDLEFELMASEMFETTS</sequence>
<comment type="caution">
    <text evidence="2">The sequence shown here is derived from an EMBL/GenBank/DDBJ whole genome shotgun (WGS) entry which is preliminary data.</text>
</comment>
<accession>A0A0F4GDU9</accession>
<proteinExistence type="predicted"/>
<evidence type="ECO:0000256" key="1">
    <source>
        <dbReference type="SAM" id="MobiDB-lite"/>
    </source>
</evidence>
<name>A0A0F4GDU9_9PEZI</name>
<dbReference type="OrthoDB" id="10487013at2759"/>
<feature type="region of interest" description="Disordered" evidence="1">
    <location>
        <begin position="225"/>
        <end position="246"/>
    </location>
</feature>
<keyword evidence="3" id="KW-1185">Reference proteome</keyword>
<evidence type="ECO:0000313" key="3">
    <source>
        <dbReference type="Proteomes" id="UP000033647"/>
    </source>
</evidence>
<protein>
    <submittedName>
        <fullName evidence="2">Uncharacterized protein</fullName>
    </submittedName>
</protein>
<feature type="compositionally biased region" description="Polar residues" evidence="1">
    <location>
        <begin position="52"/>
        <end position="68"/>
    </location>
</feature>
<dbReference type="STRING" id="1047168.A0A0F4GDU9"/>
<feature type="compositionally biased region" description="Acidic residues" evidence="1">
    <location>
        <begin position="234"/>
        <end position="246"/>
    </location>
</feature>
<feature type="region of interest" description="Disordered" evidence="1">
    <location>
        <begin position="43"/>
        <end position="68"/>
    </location>
</feature>
<dbReference type="AlphaFoldDB" id="A0A0F4GDU9"/>
<gene>
    <name evidence="2" type="ORF">TI39_contig4102g00004</name>
</gene>
<evidence type="ECO:0000313" key="2">
    <source>
        <dbReference type="EMBL" id="KJX95583.1"/>
    </source>
</evidence>
<organism evidence="2 3">
    <name type="scientific">Zymoseptoria brevis</name>
    <dbReference type="NCBI Taxonomy" id="1047168"/>
    <lineage>
        <taxon>Eukaryota</taxon>
        <taxon>Fungi</taxon>
        <taxon>Dikarya</taxon>
        <taxon>Ascomycota</taxon>
        <taxon>Pezizomycotina</taxon>
        <taxon>Dothideomycetes</taxon>
        <taxon>Dothideomycetidae</taxon>
        <taxon>Mycosphaerellales</taxon>
        <taxon>Mycosphaerellaceae</taxon>
        <taxon>Zymoseptoria</taxon>
    </lineage>
</organism>